<organism evidence="1 2">
    <name type="scientific">Eumeta variegata</name>
    <name type="common">Bagworm moth</name>
    <name type="synonym">Eumeta japonica</name>
    <dbReference type="NCBI Taxonomy" id="151549"/>
    <lineage>
        <taxon>Eukaryota</taxon>
        <taxon>Metazoa</taxon>
        <taxon>Ecdysozoa</taxon>
        <taxon>Arthropoda</taxon>
        <taxon>Hexapoda</taxon>
        <taxon>Insecta</taxon>
        <taxon>Pterygota</taxon>
        <taxon>Neoptera</taxon>
        <taxon>Endopterygota</taxon>
        <taxon>Lepidoptera</taxon>
        <taxon>Glossata</taxon>
        <taxon>Ditrysia</taxon>
        <taxon>Tineoidea</taxon>
        <taxon>Psychidae</taxon>
        <taxon>Oiketicinae</taxon>
        <taxon>Eumeta</taxon>
    </lineage>
</organism>
<dbReference type="GO" id="GO:0003964">
    <property type="term" value="F:RNA-directed DNA polymerase activity"/>
    <property type="evidence" value="ECO:0007669"/>
    <property type="project" value="UniProtKB-KW"/>
</dbReference>
<dbReference type="Proteomes" id="UP000299102">
    <property type="component" value="Unassembled WGS sequence"/>
</dbReference>
<dbReference type="STRING" id="151549.A0A4C1YCR1"/>
<proteinExistence type="predicted"/>
<keyword evidence="1" id="KW-0808">Transferase</keyword>
<evidence type="ECO:0000313" key="2">
    <source>
        <dbReference type="Proteomes" id="UP000299102"/>
    </source>
</evidence>
<evidence type="ECO:0000313" key="1">
    <source>
        <dbReference type="EMBL" id="GBP72632.1"/>
    </source>
</evidence>
<keyword evidence="1" id="KW-0695">RNA-directed DNA polymerase</keyword>
<dbReference type="AlphaFoldDB" id="A0A4C1YCR1"/>
<gene>
    <name evidence="1" type="ORF">EVAR_83142_1</name>
</gene>
<comment type="caution">
    <text evidence="1">The sequence shown here is derived from an EMBL/GenBank/DDBJ whole genome shotgun (WGS) entry which is preliminary data.</text>
</comment>
<reference evidence="1 2" key="1">
    <citation type="journal article" date="2019" name="Commun. Biol.">
        <title>The bagworm genome reveals a unique fibroin gene that provides high tensile strength.</title>
        <authorList>
            <person name="Kono N."/>
            <person name="Nakamura H."/>
            <person name="Ohtoshi R."/>
            <person name="Tomita M."/>
            <person name="Numata K."/>
            <person name="Arakawa K."/>
        </authorList>
    </citation>
    <scope>NUCLEOTIDE SEQUENCE [LARGE SCALE GENOMIC DNA]</scope>
</reference>
<dbReference type="EMBL" id="BGZK01001152">
    <property type="protein sequence ID" value="GBP72632.1"/>
    <property type="molecule type" value="Genomic_DNA"/>
</dbReference>
<protein>
    <submittedName>
        <fullName evidence="1">Probable RNA-directed DNA polymerase from transposon X-element</fullName>
    </submittedName>
</protein>
<keyword evidence="1" id="KW-0548">Nucleotidyltransferase</keyword>
<accession>A0A4C1YCR1</accession>
<keyword evidence="2" id="KW-1185">Reference proteome</keyword>
<name>A0A4C1YCR1_EUMVA</name>
<sequence>MERTRCPKLKKELNDLSKKISGAVRTFRRATWEQPLTRGKIITIPKAGKDPRKPENIWPITLLSHVAKKFERALLTKRRILLTPRQEQYGFRRGHSTALQLIRVLHHLASERNYERYEI</sequence>
<dbReference type="OrthoDB" id="425379at2759"/>
<dbReference type="PANTHER" id="PTHR19446">
    <property type="entry name" value="REVERSE TRANSCRIPTASES"/>
    <property type="match status" value="1"/>
</dbReference>